<dbReference type="RefSeq" id="WP_198108926.1">
    <property type="nucleotide sequence ID" value="NZ_JAEDAK010000001.1"/>
</dbReference>
<reference evidence="2" key="1">
    <citation type="submission" date="2020-12" db="EMBL/GenBank/DDBJ databases">
        <title>The genome sequence of Inhella sp. 1Y17.</title>
        <authorList>
            <person name="Liu Y."/>
        </authorList>
    </citation>
    <scope>NUCLEOTIDE SEQUENCE</scope>
    <source>
        <strain evidence="2">1Y17</strain>
    </source>
</reference>
<proteinExistence type="predicted"/>
<accession>A0A931NGB5</accession>
<keyword evidence="1" id="KW-0812">Transmembrane</keyword>
<gene>
    <name evidence="2" type="ORF">I7X39_00140</name>
</gene>
<organism evidence="2 3">
    <name type="scientific">Inhella proteolytica</name>
    <dbReference type="NCBI Taxonomy" id="2795029"/>
    <lineage>
        <taxon>Bacteria</taxon>
        <taxon>Pseudomonadati</taxon>
        <taxon>Pseudomonadota</taxon>
        <taxon>Betaproteobacteria</taxon>
        <taxon>Burkholderiales</taxon>
        <taxon>Sphaerotilaceae</taxon>
        <taxon>Inhella</taxon>
    </lineage>
</organism>
<dbReference type="AlphaFoldDB" id="A0A931NGB5"/>
<comment type="caution">
    <text evidence="2">The sequence shown here is derived from an EMBL/GenBank/DDBJ whole genome shotgun (WGS) entry which is preliminary data.</text>
</comment>
<keyword evidence="3" id="KW-1185">Reference proteome</keyword>
<protein>
    <submittedName>
        <fullName evidence="2">DUF3667 domain-containing protein</fullName>
    </submittedName>
</protein>
<dbReference type="Proteomes" id="UP000613266">
    <property type="component" value="Unassembled WGS sequence"/>
</dbReference>
<keyword evidence="1" id="KW-0472">Membrane</keyword>
<dbReference type="InterPro" id="IPR022134">
    <property type="entry name" value="DUF3667"/>
</dbReference>
<sequence>MNSRHCLNCQAPLPSPFCGQCGQSAKVHRFTLAGLLHDVPHAVFHVERGILATLAGLLRRPGVTINAYLDGQRVRFFNPLSLLVLMAGAYAALYNQPFLLSILEPLFDDSRARGHITGMLGWTTRWYSVLLLLSVPLMGGLNWLFYRQQGRNVAEHMVIMAFTNAVSTLLMILPLYPLLLALHWSGWAGAQRWMGMAWLAVAFITLAYQGWAVAQVFAQQKGTGLRGGGSMLLMCLLAGGVGVLGGVLAMR</sequence>
<feature type="transmembrane region" description="Helical" evidence="1">
    <location>
        <begin position="76"/>
        <end position="94"/>
    </location>
</feature>
<dbReference type="EMBL" id="JAEDAK010000001">
    <property type="protein sequence ID" value="MBH9575300.1"/>
    <property type="molecule type" value="Genomic_DNA"/>
</dbReference>
<feature type="transmembrane region" description="Helical" evidence="1">
    <location>
        <begin position="230"/>
        <end position="250"/>
    </location>
</feature>
<feature type="transmembrane region" description="Helical" evidence="1">
    <location>
        <begin position="196"/>
        <end position="218"/>
    </location>
</feature>
<evidence type="ECO:0000313" key="3">
    <source>
        <dbReference type="Proteomes" id="UP000613266"/>
    </source>
</evidence>
<keyword evidence="1" id="KW-1133">Transmembrane helix</keyword>
<evidence type="ECO:0000313" key="2">
    <source>
        <dbReference type="EMBL" id="MBH9575300.1"/>
    </source>
</evidence>
<name>A0A931NGB5_9BURK</name>
<dbReference type="Pfam" id="PF12412">
    <property type="entry name" value="DUF3667"/>
    <property type="match status" value="1"/>
</dbReference>
<evidence type="ECO:0000256" key="1">
    <source>
        <dbReference type="SAM" id="Phobius"/>
    </source>
</evidence>
<feature type="transmembrane region" description="Helical" evidence="1">
    <location>
        <begin position="157"/>
        <end position="176"/>
    </location>
</feature>
<feature type="transmembrane region" description="Helical" evidence="1">
    <location>
        <begin position="126"/>
        <end position="145"/>
    </location>
</feature>